<protein>
    <submittedName>
        <fullName evidence="1">Uncharacterized protein</fullName>
    </submittedName>
</protein>
<dbReference type="AlphaFoldDB" id="A0A644YYJ4"/>
<gene>
    <name evidence="1" type="ORF">SDC9_80193</name>
</gene>
<proteinExistence type="predicted"/>
<reference evidence="1" key="1">
    <citation type="submission" date="2019-08" db="EMBL/GenBank/DDBJ databases">
        <authorList>
            <person name="Kucharzyk K."/>
            <person name="Murdoch R.W."/>
            <person name="Higgins S."/>
            <person name="Loffler F."/>
        </authorList>
    </citation>
    <scope>NUCLEOTIDE SEQUENCE</scope>
</reference>
<name>A0A644YYJ4_9ZZZZ</name>
<accession>A0A644YYJ4</accession>
<sequence>MATTMTPATAAAAATPRIQVIPRATQDSGERRGFGGVLGDFGEFSVRGIGIQMLAEHYKNCPFASGFIMC</sequence>
<dbReference type="EMBL" id="VSSQ01006710">
    <property type="protein sequence ID" value="MPM33616.1"/>
    <property type="molecule type" value="Genomic_DNA"/>
</dbReference>
<comment type="caution">
    <text evidence="1">The sequence shown here is derived from an EMBL/GenBank/DDBJ whole genome shotgun (WGS) entry which is preliminary data.</text>
</comment>
<evidence type="ECO:0000313" key="1">
    <source>
        <dbReference type="EMBL" id="MPM33616.1"/>
    </source>
</evidence>
<organism evidence="1">
    <name type="scientific">bioreactor metagenome</name>
    <dbReference type="NCBI Taxonomy" id="1076179"/>
    <lineage>
        <taxon>unclassified sequences</taxon>
        <taxon>metagenomes</taxon>
        <taxon>ecological metagenomes</taxon>
    </lineage>
</organism>